<dbReference type="SUPFAM" id="SSF116846">
    <property type="entry name" value="MIT domain"/>
    <property type="match status" value="2"/>
</dbReference>
<comment type="caution">
    <text evidence="9">The sequence shown here is derived from an EMBL/GenBank/DDBJ whole genome shotgun (WGS) entry which is preliminary data.</text>
</comment>
<dbReference type="EMBL" id="JBDJPC010000007">
    <property type="protein sequence ID" value="KAL1494017.1"/>
    <property type="molecule type" value="Genomic_DNA"/>
</dbReference>
<feature type="domain" description="Calpain catalytic" evidence="8">
    <location>
        <begin position="248"/>
        <end position="550"/>
    </location>
</feature>
<protein>
    <recommendedName>
        <fullName evidence="8">Calpain catalytic domain-containing protein</fullName>
    </recommendedName>
</protein>
<dbReference type="InterPro" id="IPR038765">
    <property type="entry name" value="Papain-like_cys_pep_sf"/>
</dbReference>
<gene>
    <name evidence="9" type="ORF">ABEB36_009690</name>
</gene>
<dbReference type="InterPro" id="IPR036213">
    <property type="entry name" value="Calpain_III_sf"/>
</dbReference>
<organism evidence="9 10">
    <name type="scientific">Hypothenemus hampei</name>
    <name type="common">Coffee berry borer</name>
    <dbReference type="NCBI Taxonomy" id="57062"/>
    <lineage>
        <taxon>Eukaryota</taxon>
        <taxon>Metazoa</taxon>
        <taxon>Ecdysozoa</taxon>
        <taxon>Arthropoda</taxon>
        <taxon>Hexapoda</taxon>
        <taxon>Insecta</taxon>
        <taxon>Pterygota</taxon>
        <taxon>Neoptera</taxon>
        <taxon>Endopterygota</taxon>
        <taxon>Coleoptera</taxon>
        <taxon>Polyphaga</taxon>
        <taxon>Cucujiformia</taxon>
        <taxon>Curculionidae</taxon>
        <taxon>Scolytinae</taxon>
        <taxon>Hypothenemus</taxon>
    </lineage>
</organism>
<dbReference type="InterPro" id="IPR022684">
    <property type="entry name" value="Calpain_cysteine_protease"/>
</dbReference>
<reference evidence="9 10" key="1">
    <citation type="submission" date="2024-05" db="EMBL/GenBank/DDBJ databases">
        <title>Genetic variation in Jamaican populations of the coffee berry borer (Hypothenemus hampei).</title>
        <authorList>
            <person name="Errbii M."/>
            <person name="Myrie A."/>
        </authorList>
    </citation>
    <scope>NUCLEOTIDE SEQUENCE [LARGE SCALE GENOMIC DNA]</scope>
    <source>
        <strain evidence="9">JA-Hopewell-2020-01-JO</strain>
        <tissue evidence="9">Whole body</tissue>
    </source>
</reference>
<dbReference type="PROSITE" id="PS50203">
    <property type="entry name" value="CALPAIN_CAT"/>
    <property type="match status" value="1"/>
</dbReference>
<evidence type="ECO:0000256" key="5">
    <source>
        <dbReference type="PIRSR" id="PIRSR622684-1"/>
    </source>
</evidence>
<dbReference type="Proteomes" id="UP001566132">
    <property type="component" value="Unassembled WGS sequence"/>
</dbReference>
<dbReference type="PANTHER" id="PTHR46143">
    <property type="entry name" value="CALPAIN-7"/>
    <property type="match status" value="1"/>
</dbReference>
<dbReference type="SMART" id="SM00745">
    <property type="entry name" value="MIT"/>
    <property type="match status" value="2"/>
</dbReference>
<keyword evidence="4 6" id="KW-0788">Thiol protease</keyword>
<dbReference type="CDD" id="cd00044">
    <property type="entry name" value="CysPc"/>
    <property type="match status" value="1"/>
</dbReference>
<evidence type="ECO:0000259" key="8">
    <source>
        <dbReference type="PROSITE" id="PS50203"/>
    </source>
</evidence>
<dbReference type="SUPFAM" id="SSF54001">
    <property type="entry name" value="Cysteine proteinases"/>
    <property type="match status" value="1"/>
</dbReference>
<evidence type="ECO:0000256" key="7">
    <source>
        <dbReference type="SAM" id="Coils"/>
    </source>
</evidence>
<dbReference type="AlphaFoldDB" id="A0ABD1EHR9"/>
<dbReference type="InterPro" id="IPR001300">
    <property type="entry name" value="Peptidase_C2_calpain_cat"/>
</dbReference>
<keyword evidence="7" id="KW-0175">Coiled coil</keyword>
<dbReference type="InterPro" id="IPR036181">
    <property type="entry name" value="MIT_dom_sf"/>
</dbReference>
<evidence type="ECO:0000256" key="6">
    <source>
        <dbReference type="PROSITE-ProRule" id="PRU00239"/>
    </source>
</evidence>
<dbReference type="GO" id="GO:0008234">
    <property type="term" value="F:cysteine-type peptidase activity"/>
    <property type="evidence" value="ECO:0007669"/>
    <property type="project" value="UniProtKB-UniRule"/>
</dbReference>
<keyword evidence="3 6" id="KW-0378">Hydrolase</keyword>
<dbReference type="Pfam" id="PF01067">
    <property type="entry name" value="Calpain_III"/>
    <property type="match status" value="1"/>
</dbReference>
<dbReference type="InterPro" id="IPR007330">
    <property type="entry name" value="MIT_dom"/>
</dbReference>
<feature type="coiled-coil region" evidence="7">
    <location>
        <begin position="67"/>
        <end position="95"/>
    </location>
</feature>
<keyword evidence="10" id="KW-1185">Reference proteome</keyword>
<dbReference type="SMART" id="SM00720">
    <property type="entry name" value="calpain_III"/>
    <property type="match status" value="1"/>
</dbReference>
<sequence length="822" mass="93578">MPNSSSELIINAVNAAQIAVKFDNERQYAPSAYYYEIAAKWLNQAVESLESGSEKSESLKLKSKEYSERAEVLLNQSKEEILNLQENEKQEDEKKIIVKQCYFLLQQAIAEDEQGEKEDAVELYTKAVEFIAKHPDLMNGELRSLALQALDRAETLKGIKKEDPVSMRKENLSNDLENITNQRPTTSTSLIHKPALHRGTSAHLQVTGQDTYTNEEKAVLLHTSKINGRDYVPFMSVDLKERFQYSIPFTDKDGPLALAPKQKKEFYRFARIQELCQDPAIVHGTVPNYLYIKQTVISDCSFVASLAVSANYETRFGRKLVTAIIYPQSKDKRPLYNPFGKYMIKLHVNGIPRKIIIDDHLPIDRYGRLLCSYSSNKSEFWISLLEKAYMKVMGGYDFPGSNSNIDLHALTGWIPERVGIRLGESDFNASSLFVTLENRMAKGDVLVTVATGELSDVEADRSGLVASHAYAVMDVRTVNGVQLLKLKNPWSHLRWRGNYSELDLSHWTPELQRLLNYNPHSAAEFDNGVFWIDYDSVLKFFEVFYMNWNPQLFKYTYCIHQMWHAGTGPVKDLYTVAANPQFSLNVSPDVNGAIWILLTRHIMDIEDFRNNKEFITVFVYKNGKKVYYPYDPPPFIDGVKINSPHYLCKIILSPNTGNTNFTIVVSQYEKSTTIYYTLRAYGTCPFKLNEIKDPYTEEKQITGEWKGVTAGGCPNHPMTYQRNPKFRLDLEGISNQVLIELRGPKQYQIGLEAVIRQLRDESITAPFKSKLSGPYRSGYIVLELSNIPSGILEIVPSTFLPGQEGPFILVVKSSNVFKITTV</sequence>
<dbReference type="PANTHER" id="PTHR46143:SF1">
    <property type="entry name" value="CALPAIN-7"/>
    <property type="match status" value="1"/>
</dbReference>
<evidence type="ECO:0000256" key="2">
    <source>
        <dbReference type="ARBA" id="ARBA00022670"/>
    </source>
</evidence>
<dbReference type="GO" id="GO:0006508">
    <property type="term" value="P:proteolysis"/>
    <property type="evidence" value="ECO:0007669"/>
    <property type="project" value="UniProtKB-KW"/>
</dbReference>
<dbReference type="InterPro" id="IPR051297">
    <property type="entry name" value="PalB/RIM13"/>
</dbReference>
<feature type="active site" evidence="5 6">
    <location>
        <position position="488"/>
    </location>
</feature>
<name>A0ABD1EHR9_HYPHA</name>
<dbReference type="Pfam" id="PF04212">
    <property type="entry name" value="MIT"/>
    <property type="match status" value="1"/>
</dbReference>
<evidence type="ECO:0000256" key="1">
    <source>
        <dbReference type="ARBA" id="ARBA00007623"/>
    </source>
</evidence>
<evidence type="ECO:0000313" key="10">
    <source>
        <dbReference type="Proteomes" id="UP001566132"/>
    </source>
</evidence>
<feature type="active site" evidence="5 6">
    <location>
        <position position="300"/>
    </location>
</feature>
<evidence type="ECO:0000256" key="4">
    <source>
        <dbReference type="ARBA" id="ARBA00022807"/>
    </source>
</evidence>
<dbReference type="SMART" id="SM00230">
    <property type="entry name" value="CysPc"/>
    <property type="match status" value="1"/>
</dbReference>
<dbReference type="PRINTS" id="PR00704">
    <property type="entry name" value="CALPAIN"/>
</dbReference>
<evidence type="ECO:0000256" key="3">
    <source>
        <dbReference type="ARBA" id="ARBA00022801"/>
    </source>
</evidence>
<accession>A0ABD1EHR9</accession>
<dbReference type="Gene3D" id="3.90.70.10">
    <property type="entry name" value="Cysteine proteinases"/>
    <property type="match status" value="1"/>
</dbReference>
<dbReference type="SUPFAM" id="SSF49758">
    <property type="entry name" value="Calpain large subunit, middle domain (domain III)"/>
    <property type="match status" value="2"/>
</dbReference>
<evidence type="ECO:0000313" key="9">
    <source>
        <dbReference type="EMBL" id="KAL1494017.1"/>
    </source>
</evidence>
<dbReference type="Gene3D" id="1.20.58.80">
    <property type="entry name" value="Phosphotransferase system, lactose/cellobiose-type IIA subunit"/>
    <property type="match status" value="2"/>
</dbReference>
<dbReference type="Pfam" id="PF00648">
    <property type="entry name" value="Peptidase_C2"/>
    <property type="match status" value="1"/>
</dbReference>
<dbReference type="InterPro" id="IPR022683">
    <property type="entry name" value="Calpain_III"/>
</dbReference>
<keyword evidence="2 6" id="KW-0645">Protease</keyword>
<proteinExistence type="inferred from homology"/>
<feature type="active site" evidence="5 6">
    <location>
        <position position="468"/>
    </location>
</feature>
<dbReference type="InterPro" id="IPR022682">
    <property type="entry name" value="Calpain_domain_III"/>
</dbReference>
<comment type="similarity">
    <text evidence="1">Belongs to the peptidase C2 family.</text>
</comment>
<dbReference type="Gene3D" id="2.60.120.380">
    <property type="match status" value="2"/>
</dbReference>